<evidence type="ECO:0000313" key="2">
    <source>
        <dbReference type="Proteomes" id="UP000887159"/>
    </source>
</evidence>
<name>A0A8X6RCN4_TRICX</name>
<accession>A0A8X6RCN4</accession>
<reference evidence="1" key="1">
    <citation type="submission" date="2020-08" db="EMBL/GenBank/DDBJ databases">
        <title>Multicomponent nature underlies the extraordinary mechanical properties of spider dragline silk.</title>
        <authorList>
            <person name="Kono N."/>
            <person name="Nakamura H."/>
            <person name="Mori M."/>
            <person name="Yoshida Y."/>
            <person name="Ohtoshi R."/>
            <person name="Malay A.D."/>
            <person name="Moran D.A.P."/>
            <person name="Tomita M."/>
            <person name="Numata K."/>
            <person name="Arakawa K."/>
        </authorList>
    </citation>
    <scope>NUCLEOTIDE SEQUENCE</scope>
</reference>
<gene>
    <name evidence="1" type="primary">AVEN_139154_1</name>
    <name evidence="1" type="ORF">TNCV_1741301</name>
</gene>
<proteinExistence type="predicted"/>
<keyword evidence="2" id="KW-1185">Reference proteome</keyword>
<dbReference type="Proteomes" id="UP000887159">
    <property type="component" value="Unassembled WGS sequence"/>
</dbReference>
<dbReference type="EMBL" id="BMAU01021142">
    <property type="protein sequence ID" value="GFX92210.1"/>
    <property type="molecule type" value="Genomic_DNA"/>
</dbReference>
<protein>
    <submittedName>
        <fullName evidence="1">Uncharacterized protein</fullName>
    </submittedName>
</protein>
<sequence>MACKTEGCGFQMLNDDEIVTSVQEEFNPVDDKTDEDEDNNNENCNRTYYAEANIKTPLRMTTPFRRPLPYVCSMTFVAAGGEYGDIVQLTFLSFQIGALETDRALTNCHLAPVLEQDDNTDKG</sequence>
<evidence type="ECO:0000313" key="1">
    <source>
        <dbReference type="EMBL" id="GFX92210.1"/>
    </source>
</evidence>
<comment type="caution">
    <text evidence="1">The sequence shown here is derived from an EMBL/GenBank/DDBJ whole genome shotgun (WGS) entry which is preliminary data.</text>
</comment>
<dbReference type="AlphaFoldDB" id="A0A8X6RCN4"/>
<organism evidence="1 2">
    <name type="scientific">Trichonephila clavipes</name>
    <name type="common">Golden silk orbweaver</name>
    <name type="synonym">Nephila clavipes</name>
    <dbReference type="NCBI Taxonomy" id="2585209"/>
    <lineage>
        <taxon>Eukaryota</taxon>
        <taxon>Metazoa</taxon>
        <taxon>Ecdysozoa</taxon>
        <taxon>Arthropoda</taxon>
        <taxon>Chelicerata</taxon>
        <taxon>Arachnida</taxon>
        <taxon>Araneae</taxon>
        <taxon>Araneomorphae</taxon>
        <taxon>Entelegynae</taxon>
        <taxon>Araneoidea</taxon>
        <taxon>Nephilidae</taxon>
        <taxon>Trichonephila</taxon>
    </lineage>
</organism>